<feature type="transmembrane region" description="Helical" evidence="6">
    <location>
        <begin position="92"/>
        <end position="114"/>
    </location>
</feature>
<keyword evidence="2" id="KW-0813">Transport</keyword>
<comment type="subcellular location">
    <subcellularLocation>
        <location evidence="1">Cell inner membrane</location>
        <topology evidence="1">Multi-pass membrane protein</topology>
    </subcellularLocation>
</comment>
<keyword evidence="8" id="KW-1185">Reference proteome</keyword>
<evidence type="ECO:0000313" key="7">
    <source>
        <dbReference type="EMBL" id="GAA4803398.1"/>
    </source>
</evidence>
<comment type="caution">
    <text evidence="7">The sequence shown here is derived from an EMBL/GenBank/DDBJ whole genome shotgun (WGS) entry which is preliminary data.</text>
</comment>
<sequence>MLSLFAGTVAVLAVFTAVEKRHDHPMLDLSVPADRRYLALCLVPVAASFGLVTLLTYLPSYLTAVSGYAGGTAGLIMVLLTLPVLLCPMLAAGLVARGVSALTLIYVSLGCLVVGDATLTLFGEDVIILVVAVPMLVTGAGMGLSAGLVDGQALAIVAPEKAGMAAGFLNTLRLGSEAIAVALYGSLLATVLASRIREGIGDFPGAGDPTTVANEVAGGDLTGPAHAVDAPARAGFTDFLVHSYDSAFHTILWILTGVCLVLFLVIGGLLRAGRTPRPDAATATGPQAVG</sequence>
<reference evidence="8" key="1">
    <citation type="journal article" date="2019" name="Int. J. Syst. Evol. Microbiol.">
        <title>The Global Catalogue of Microorganisms (GCM) 10K type strain sequencing project: providing services to taxonomists for standard genome sequencing and annotation.</title>
        <authorList>
            <consortium name="The Broad Institute Genomics Platform"/>
            <consortium name="The Broad Institute Genome Sequencing Center for Infectious Disease"/>
            <person name="Wu L."/>
            <person name="Ma J."/>
        </authorList>
    </citation>
    <scope>NUCLEOTIDE SEQUENCE [LARGE SCALE GENOMIC DNA]</scope>
    <source>
        <strain evidence="8">JCM 18081</strain>
    </source>
</reference>
<feature type="transmembrane region" description="Helical" evidence="6">
    <location>
        <begin position="36"/>
        <end position="58"/>
    </location>
</feature>
<name>A0ABP9C5Q7_9ACTN</name>
<dbReference type="Proteomes" id="UP001501265">
    <property type="component" value="Unassembled WGS sequence"/>
</dbReference>
<gene>
    <name evidence="7" type="ORF">GCM10023220_35800</name>
</gene>
<evidence type="ECO:0000256" key="5">
    <source>
        <dbReference type="ARBA" id="ARBA00023136"/>
    </source>
</evidence>
<dbReference type="PANTHER" id="PTHR23501">
    <property type="entry name" value="MAJOR FACILITATOR SUPERFAMILY"/>
    <property type="match status" value="1"/>
</dbReference>
<dbReference type="SUPFAM" id="SSF103473">
    <property type="entry name" value="MFS general substrate transporter"/>
    <property type="match status" value="1"/>
</dbReference>
<evidence type="ECO:0000256" key="1">
    <source>
        <dbReference type="ARBA" id="ARBA00004429"/>
    </source>
</evidence>
<evidence type="ECO:0000256" key="3">
    <source>
        <dbReference type="ARBA" id="ARBA00022692"/>
    </source>
</evidence>
<evidence type="ECO:0000313" key="8">
    <source>
        <dbReference type="Proteomes" id="UP001501265"/>
    </source>
</evidence>
<feature type="transmembrane region" description="Helical" evidence="6">
    <location>
        <begin position="126"/>
        <end position="149"/>
    </location>
</feature>
<evidence type="ECO:0000256" key="2">
    <source>
        <dbReference type="ARBA" id="ARBA00022448"/>
    </source>
</evidence>
<accession>A0ABP9C5Q7</accession>
<keyword evidence="3 6" id="KW-0812">Transmembrane</keyword>
<dbReference type="Gene3D" id="1.20.1250.20">
    <property type="entry name" value="MFS general substrate transporter like domains"/>
    <property type="match status" value="1"/>
</dbReference>
<dbReference type="RefSeq" id="WP_345620731.1">
    <property type="nucleotide sequence ID" value="NZ_BAABIG010000033.1"/>
</dbReference>
<dbReference type="PANTHER" id="PTHR23501:SF191">
    <property type="entry name" value="VACUOLAR BASIC AMINO ACID TRANSPORTER 4"/>
    <property type="match status" value="1"/>
</dbReference>
<proteinExistence type="predicted"/>
<evidence type="ECO:0000256" key="6">
    <source>
        <dbReference type="SAM" id="Phobius"/>
    </source>
</evidence>
<dbReference type="InterPro" id="IPR036259">
    <property type="entry name" value="MFS_trans_sf"/>
</dbReference>
<keyword evidence="4 6" id="KW-1133">Transmembrane helix</keyword>
<organism evidence="7 8">
    <name type="scientific">Streptomyces ziwulingensis</name>
    <dbReference type="NCBI Taxonomy" id="1045501"/>
    <lineage>
        <taxon>Bacteria</taxon>
        <taxon>Bacillati</taxon>
        <taxon>Actinomycetota</taxon>
        <taxon>Actinomycetes</taxon>
        <taxon>Kitasatosporales</taxon>
        <taxon>Streptomycetaceae</taxon>
        <taxon>Streptomyces</taxon>
    </lineage>
</organism>
<protein>
    <recommendedName>
        <fullName evidence="9">MFS transporter</fullName>
    </recommendedName>
</protein>
<feature type="transmembrane region" description="Helical" evidence="6">
    <location>
        <begin position="65"/>
        <end position="86"/>
    </location>
</feature>
<keyword evidence="5 6" id="KW-0472">Membrane</keyword>
<feature type="transmembrane region" description="Helical" evidence="6">
    <location>
        <begin position="250"/>
        <end position="270"/>
    </location>
</feature>
<dbReference type="EMBL" id="BAABIG010000033">
    <property type="protein sequence ID" value="GAA4803398.1"/>
    <property type="molecule type" value="Genomic_DNA"/>
</dbReference>
<evidence type="ECO:0000256" key="4">
    <source>
        <dbReference type="ARBA" id="ARBA00022989"/>
    </source>
</evidence>
<evidence type="ECO:0008006" key="9">
    <source>
        <dbReference type="Google" id="ProtNLM"/>
    </source>
</evidence>